<dbReference type="EC" id="2.7.1.24" evidence="3"/>
<dbReference type="GO" id="GO:0004140">
    <property type="term" value="F:dephospho-CoA kinase activity"/>
    <property type="evidence" value="ECO:0007669"/>
    <property type="project" value="UniProtKB-UniRule"/>
</dbReference>
<keyword evidence="6" id="KW-1185">Reference proteome</keyword>
<sequence>MLKIGLTGGIGAGKSAAAQAFAELGALIVDSDKIAREVVEPGTPGLAALVETFGADILAKDGTLDRPKLAAKAFGDTESDGGGGPARSSTRSCIP</sequence>
<dbReference type="Gene3D" id="3.40.50.300">
    <property type="entry name" value="P-loop containing nucleotide triphosphate hydrolases"/>
    <property type="match status" value="1"/>
</dbReference>
<dbReference type="AlphaFoldDB" id="E5XLG2"/>
<dbReference type="PROSITE" id="PS51219">
    <property type="entry name" value="DPCK"/>
    <property type="match status" value="1"/>
</dbReference>
<dbReference type="CDD" id="cd02022">
    <property type="entry name" value="DPCK"/>
    <property type="match status" value="1"/>
</dbReference>
<name>E5XLG2_SEGRC</name>
<dbReference type="InterPro" id="IPR027417">
    <property type="entry name" value="P-loop_NTPase"/>
</dbReference>
<dbReference type="Proteomes" id="UP000004816">
    <property type="component" value="Unassembled WGS sequence"/>
</dbReference>
<dbReference type="GO" id="GO:0005524">
    <property type="term" value="F:ATP binding"/>
    <property type="evidence" value="ECO:0007669"/>
    <property type="project" value="UniProtKB-KW"/>
</dbReference>
<gene>
    <name evidence="5" type="ORF">HMPREF9336_00331</name>
</gene>
<dbReference type="NCBIfam" id="TIGR00152">
    <property type="entry name" value="dephospho-CoA kinase"/>
    <property type="match status" value="1"/>
</dbReference>
<dbReference type="SUPFAM" id="SSF52540">
    <property type="entry name" value="P-loop containing nucleoside triphosphate hydrolases"/>
    <property type="match status" value="1"/>
</dbReference>
<comment type="caution">
    <text evidence="5">The sequence shown here is derived from an EMBL/GenBank/DDBJ whole genome shotgun (WGS) entry which is preliminary data.</text>
</comment>
<keyword evidence="5" id="KW-0418">Kinase</keyword>
<dbReference type="InterPro" id="IPR001977">
    <property type="entry name" value="Depp_CoAkinase"/>
</dbReference>
<reference evidence="5 6" key="1">
    <citation type="journal article" date="2011" name="Stand. Genomic Sci.">
        <title>High quality draft genome sequence of Segniliparus rugosus CDC 945(T)= (ATCC BAA-974(T)).</title>
        <authorList>
            <person name="Earl A.M."/>
            <person name="Desjardins C.A."/>
            <person name="Fitzgerald M.G."/>
            <person name="Arachchi H.M."/>
            <person name="Zeng Q."/>
            <person name="Mehta T."/>
            <person name="Griggs A."/>
            <person name="Birren B.W."/>
            <person name="Toney N.C."/>
            <person name="Carr J."/>
            <person name="Posey J."/>
            <person name="Butler W.R."/>
        </authorList>
    </citation>
    <scope>NUCLEOTIDE SEQUENCE [LARGE SCALE GENOMIC DNA]</scope>
    <source>
        <strain evidence="6">ATCC BAA-974 / DSM 45345 / CCUG 50838 / CIP 108380 / JCM 13579 / CDC 945</strain>
    </source>
</reference>
<proteinExistence type="predicted"/>
<dbReference type="GO" id="GO:0005737">
    <property type="term" value="C:cytoplasm"/>
    <property type="evidence" value="ECO:0007669"/>
    <property type="project" value="UniProtKB-UniRule"/>
</dbReference>
<dbReference type="eggNOG" id="COG0237">
    <property type="taxonomic scope" value="Bacteria"/>
</dbReference>
<dbReference type="GO" id="GO:0015937">
    <property type="term" value="P:coenzyme A biosynthetic process"/>
    <property type="evidence" value="ECO:0007669"/>
    <property type="project" value="UniProtKB-UniRule"/>
</dbReference>
<dbReference type="STRING" id="679197.HMPREF9336_00331"/>
<keyword evidence="2" id="KW-0067">ATP-binding</keyword>
<evidence type="ECO:0000313" key="5">
    <source>
        <dbReference type="EMBL" id="EFV14808.1"/>
    </source>
</evidence>
<evidence type="ECO:0000313" key="6">
    <source>
        <dbReference type="Proteomes" id="UP000004816"/>
    </source>
</evidence>
<dbReference type="HOGENOM" id="CLU_057180_5_1_11"/>
<evidence type="ECO:0000256" key="2">
    <source>
        <dbReference type="ARBA" id="ARBA00022840"/>
    </source>
</evidence>
<dbReference type="EMBL" id="ACZI02000003">
    <property type="protein sequence ID" value="EFV14808.1"/>
    <property type="molecule type" value="Genomic_DNA"/>
</dbReference>
<accession>E5XLG2</accession>
<dbReference type="Pfam" id="PF01121">
    <property type="entry name" value="CoaE"/>
    <property type="match status" value="1"/>
</dbReference>
<feature type="region of interest" description="Disordered" evidence="4">
    <location>
        <begin position="70"/>
        <end position="95"/>
    </location>
</feature>
<organism evidence="5 6">
    <name type="scientific">Segniliparus rugosus (strain ATCC BAA-974 / DSM 45345 / CCUG 50838 / CIP 108380 / JCM 13579 / CDC 945)</name>
    <dbReference type="NCBI Taxonomy" id="679197"/>
    <lineage>
        <taxon>Bacteria</taxon>
        <taxon>Bacillati</taxon>
        <taxon>Actinomycetota</taxon>
        <taxon>Actinomycetes</taxon>
        <taxon>Mycobacteriales</taxon>
        <taxon>Segniliparaceae</taxon>
        <taxon>Segniliparus</taxon>
    </lineage>
</organism>
<dbReference type="PANTHER" id="PTHR10695">
    <property type="entry name" value="DEPHOSPHO-COA KINASE-RELATED"/>
    <property type="match status" value="1"/>
</dbReference>
<keyword evidence="1" id="KW-0547">Nucleotide-binding</keyword>
<evidence type="ECO:0000256" key="3">
    <source>
        <dbReference type="NCBIfam" id="TIGR00152"/>
    </source>
</evidence>
<evidence type="ECO:0000256" key="1">
    <source>
        <dbReference type="ARBA" id="ARBA00022741"/>
    </source>
</evidence>
<keyword evidence="5" id="KW-0808">Transferase</keyword>
<dbReference type="PANTHER" id="PTHR10695:SF46">
    <property type="entry name" value="BIFUNCTIONAL COENZYME A SYNTHASE-RELATED"/>
    <property type="match status" value="1"/>
</dbReference>
<evidence type="ECO:0000256" key="4">
    <source>
        <dbReference type="SAM" id="MobiDB-lite"/>
    </source>
</evidence>
<protein>
    <recommendedName>
        <fullName evidence="3">Dephospho-CoA kinase</fullName>
        <ecNumber evidence="3">2.7.1.24</ecNumber>
    </recommendedName>
</protein>